<dbReference type="GeneID" id="64702278"/>
<keyword evidence="2" id="KW-1185">Reference proteome</keyword>
<dbReference type="Proteomes" id="UP000823399">
    <property type="component" value="Unassembled WGS sequence"/>
</dbReference>
<evidence type="ECO:0000313" key="1">
    <source>
        <dbReference type="EMBL" id="KAG2092161.1"/>
    </source>
</evidence>
<sequence length="428" mass="47481">MAVSERDIPRLQQIINVALRNGASIHQIVNKLEDALEGAYHPRGYDATDLDIATLVYRLGGRQLLFALNQKLAIPSLRTLRTRAVFTVITPTIGTIRNEHFDNNIHAVVLSSRTESVLCGVSLMIDEIALEEMAVHFSKYNKVGGLCWKHSHLVDPVLRTYESAVNIAQRIHDGHVHLGKELTVMGASCFGRDEIFPILAAPTCKSENANDMEQILTEAIDRWNATGAAAQVGPVWSVATDGDATRRAAGHRLFVKSPLSESSDLYGTLINMPGLNLFTGNNEVTLDFDFKHIFKRKYMHSPSISAGVVLNNGRIINSMMLARYLVWLPAFDKAAVTKLLYPDDPQDVPRGVELMFAIIKFSKSQHAIVNDSFSTDIDTRADLQSIALLSALLESILLPFTNLSLSLSEQFMLLSRYSHLAFAFFHAH</sequence>
<proteinExistence type="predicted"/>
<accession>A0A9P7EWJ1</accession>
<reference evidence="1" key="1">
    <citation type="journal article" date="2020" name="New Phytol.">
        <title>Comparative genomics reveals dynamic genome evolution in host specialist ectomycorrhizal fungi.</title>
        <authorList>
            <person name="Lofgren L.A."/>
            <person name="Nguyen N.H."/>
            <person name="Vilgalys R."/>
            <person name="Ruytinx J."/>
            <person name="Liao H.L."/>
            <person name="Branco S."/>
            <person name="Kuo A."/>
            <person name="LaButti K."/>
            <person name="Lipzen A."/>
            <person name="Andreopoulos W."/>
            <person name="Pangilinan J."/>
            <person name="Riley R."/>
            <person name="Hundley H."/>
            <person name="Na H."/>
            <person name="Barry K."/>
            <person name="Grigoriev I.V."/>
            <person name="Stajich J.E."/>
            <person name="Kennedy P.G."/>
        </authorList>
    </citation>
    <scope>NUCLEOTIDE SEQUENCE</scope>
    <source>
        <strain evidence="1">FC423</strain>
    </source>
</reference>
<gene>
    <name evidence="1" type="ORF">F5147DRAFT_748048</name>
</gene>
<comment type="caution">
    <text evidence="1">The sequence shown here is derived from an EMBL/GenBank/DDBJ whole genome shotgun (WGS) entry which is preliminary data.</text>
</comment>
<dbReference type="RefSeq" id="XP_041286794.1">
    <property type="nucleotide sequence ID" value="XM_041440019.1"/>
</dbReference>
<organism evidence="1 2">
    <name type="scientific">Suillus discolor</name>
    <dbReference type="NCBI Taxonomy" id="1912936"/>
    <lineage>
        <taxon>Eukaryota</taxon>
        <taxon>Fungi</taxon>
        <taxon>Dikarya</taxon>
        <taxon>Basidiomycota</taxon>
        <taxon>Agaricomycotina</taxon>
        <taxon>Agaricomycetes</taxon>
        <taxon>Agaricomycetidae</taxon>
        <taxon>Boletales</taxon>
        <taxon>Suillineae</taxon>
        <taxon>Suillaceae</taxon>
        <taxon>Suillus</taxon>
    </lineage>
</organism>
<protein>
    <submittedName>
        <fullName evidence="1">Uncharacterized protein</fullName>
    </submittedName>
</protein>
<name>A0A9P7EWJ1_9AGAM</name>
<dbReference type="OrthoDB" id="3048541at2759"/>
<evidence type="ECO:0000313" key="2">
    <source>
        <dbReference type="Proteomes" id="UP000823399"/>
    </source>
</evidence>
<dbReference type="AlphaFoldDB" id="A0A9P7EWJ1"/>
<dbReference type="EMBL" id="JABBWM010000092">
    <property type="protein sequence ID" value="KAG2092161.1"/>
    <property type="molecule type" value="Genomic_DNA"/>
</dbReference>